<evidence type="ECO:0000256" key="5">
    <source>
        <dbReference type="ARBA" id="ARBA00022781"/>
    </source>
</evidence>
<keyword evidence="10" id="KW-0812">Transmembrane</keyword>
<evidence type="ECO:0000256" key="9">
    <source>
        <dbReference type="ARBA" id="ARBA00023310"/>
    </source>
</evidence>
<gene>
    <name evidence="11" type="ORF">EB796_001416</name>
</gene>
<dbReference type="InterPro" id="IPR019344">
    <property type="entry name" value="F1F0-ATPsyn_F_prd"/>
</dbReference>
<evidence type="ECO:0000256" key="7">
    <source>
        <dbReference type="ARBA" id="ARBA00023128"/>
    </source>
</evidence>
<keyword evidence="12" id="KW-1185">Reference proteome</keyword>
<comment type="subcellular location">
    <subcellularLocation>
        <location evidence="1">Mitochondrion membrane</location>
    </subcellularLocation>
</comment>
<dbReference type="GO" id="GO:0045259">
    <property type="term" value="C:proton-transporting ATP synthase complex"/>
    <property type="evidence" value="ECO:0007669"/>
    <property type="project" value="UniProtKB-KW"/>
</dbReference>
<keyword evidence="4" id="KW-0138">CF(0)</keyword>
<evidence type="ECO:0000256" key="2">
    <source>
        <dbReference type="ARBA" id="ARBA00005895"/>
    </source>
</evidence>
<dbReference type="OrthoDB" id="8921675at2759"/>
<evidence type="ECO:0000256" key="3">
    <source>
        <dbReference type="ARBA" id="ARBA00022448"/>
    </source>
</evidence>
<evidence type="ECO:0000256" key="10">
    <source>
        <dbReference type="SAM" id="Phobius"/>
    </source>
</evidence>
<accession>A0A7J7KQ28</accession>
<evidence type="ECO:0000256" key="1">
    <source>
        <dbReference type="ARBA" id="ARBA00004325"/>
    </source>
</evidence>
<dbReference type="PANTHER" id="PTHR13080:SF20">
    <property type="entry name" value="ATP SYNTHASE SUBUNIT F, MITOCHONDRIAL-RELATED"/>
    <property type="match status" value="1"/>
</dbReference>
<protein>
    <submittedName>
        <fullName evidence="11">Atp5j2</fullName>
    </submittedName>
</protein>
<evidence type="ECO:0000256" key="4">
    <source>
        <dbReference type="ARBA" id="ARBA00022547"/>
    </source>
</evidence>
<reference evidence="11" key="1">
    <citation type="submission" date="2020-06" db="EMBL/GenBank/DDBJ databases">
        <title>Draft genome of Bugula neritina, a colonial animal packing powerful symbionts and potential medicines.</title>
        <authorList>
            <person name="Rayko M."/>
        </authorList>
    </citation>
    <scope>NUCLEOTIDE SEQUENCE [LARGE SCALE GENOMIC DNA]</scope>
    <source>
        <strain evidence="11">Kwan_BN1</strain>
    </source>
</reference>
<keyword evidence="9" id="KW-0066">ATP synthesis</keyword>
<keyword evidence="8 10" id="KW-0472">Membrane</keyword>
<dbReference type="AlphaFoldDB" id="A0A7J7KQ28"/>
<dbReference type="PANTHER" id="PTHR13080">
    <property type="entry name" value="ATP SYNTHASE F CHAIN, MITOCHONDRIAL-RELATED"/>
    <property type="match status" value="1"/>
</dbReference>
<organism evidence="11 12">
    <name type="scientific">Bugula neritina</name>
    <name type="common">Brown bryozoan</name>
    <name type="synonym">Sertularia neritina</name>
    <dbReference type="NCBI Taxonomy" id="10212"/>
    <lineage>
        <taxon>Eukaryota</taxon>
        <taxon>Metazoa</taxon>
        <taxon>Spiralia</taxon>
        <taxon>Lophotrochozoa</taxon>
        <taxon>Bryozoa</taxon>
        <taxon>Gymnolaemata</taxon>
        <taxon>Cheilostomatida</taxon>
        <taxon>Flustrina</taxon>
        <taxon>Buguloidea</taxon>
        <taxon>Bugulidae</taxon>
        <taxon>Bugula</taxon>
    </lineage>
</organism>
<dbReference type="Proteomes" id="UP000593567">
    <property type="component" value="Unassembled WGS sequence"/>
</dbReference>
<comment type="similarity">
    <text evidence="2">Belongs to the ATPase F chain family.</text>
</comment>
<keyword evidence="3" id="KW-0813">Transport</keyword>
<dbReference type="GO" id="GO:0046933">
    <property type="term" value="F:proton-transporting ATP synthase activity, rotational mechanism"/>
    <property type="evidence" value="ECO:0007669"/>
    <property type="project" value="TreeGrafter"/>
</dbReference>
<keyword evidence="7" id="KW-0496">Mitochondrion</keyword>
<dbReference type="Pfam" id="PF10206">
    <property type="entry name" value="WRW"/>
    <property type="match status" value="1"/>
</dbReference>
<name>A0A7J7KQ28_BUGNE</name>
<keyword evidence="5" id="KW-0375">Hydrogen ion transport</keyword>
<evidence type="ECO:0000256" key="6">
    <source>
        <dbReference type="ARBA" id="ARBA00023065"/>
    </source>
</evidence>
<dbReference type="GO" id="GO:0042776">
    <property type="term" value="P:proton motive force-driven mitochondrial ATP synthesis"/>
    <property type="evidence" value="ECO:0007669"/>
    <property type="project" value="TreeGrafter"/>
</dbReference>
<proteinExistence type="inferred from homology"/>
<keyword evidence="6" id="KW-0406">Ion transport</keyword>
<evidence type="ECO:0000256" key="8">
    <source>
        <dbReference type="ARBA" id="ARBA00023136"/>
    </source>
</evidence>
<evidence type="ECO:0000313" key="12">
    <source>
        <dbReference type="Proteomes" id="UP000593567"/>
    </source>
</evidence>
<dbReference type="EMBL" id="VXIV02000163">
    <property type="protein sequence ID" value="KAF6040299.1"/>
    <property type="molecule type" value="Genomic_DNA"/>
</dbReference>
<comment type="caution">
    <text evidence="11">The sequence shown here is derived from an EMBL/GenBank/DDBJ whole genome shotgun (WGS) entry which is preliminary data.</text>
</comment>
<feature type="transmembrane region" description="Helical" evidence="10">
    <location>
        <begin position="52"/>
        <end position="70"/>
    </location>
</feature>
<evidence type="ECO:0000313" key="11">
    <source>
        <dbReference type="EMBL" id="KAF6040299.1"/>
    </source>
</evidence>
<keyword evidence="10" id="KW-1133">Transmembrane helix</keyword>
<sequence>MVITDTHWKNVKLAELPAWLNRRSKHPVHIAQAIGRAAWRWNNKWLDVKRPTAAPLVHIIICSSAFYYFLQYKSHSE</sequence>
<dbReference type="GO" id="GO:0031966">
    <property type="term" value="C:mitochondrial membrane"/>
    <property type="evidence" value="ECO:0007669"/>
    <property type="project" value="UniProtKB-SubCell"/>
</dbReference>